<keyword evidence="5" id="KW-0671">Queuosine biosynthesis</keyword>
<dbReference type="Pfam" id="PF08331">
    <property type="entry name" value="QueG_DUF1730"/>
    <property type="match status" value="1"/>
</dbReference>
<dbReference type="InterPro" id="IPR016024">
    <property type="entry name" value="ARM-type_fold"/>
</dbReference>
<organism evidence="10 11">
    <name type="scientific">Caloranaerobacter azorensis H53214</name>
    <dbReference type="NCBI Taxonomy" id="1156417"/>
    <lineage>
        <taxon>Bacteria</taxon>
        <taxon>Bacillati</taxon>
        <taxon>Bacillota</taxon>
        <taxon>Tissierellia</taxon>
        <taxon>Tissierellales</taxon>
        <taxon>Thermohalobacteraceae</taxon>
        <taxon>Caloranaerobacter</taxon>
    </lineage>
</organism>
<feature type="domain" description="4Fe-4S ferredoxin-type" evidence="9">
    <location>
        <begin position="172"/>
        <end position="204"/>
    </location>
</feature>
<evidence type="ECO:0000256" key="7">
    <source>
        <dbReference type="ARBA" id="ARBA00023004"/>
    </source>
</evidence>
<evidence type="ECO:0000256" key="8">
    <source>
        <dbReference type="ARBA" id="ARBA00023014"/>
    </source>
</evidence>
<dbReference type="PROSITE" id="PS00198">
    <property type="entry name" value="4FE4S_FER_1"/>
    <property type="match status" value="1"/>
</dbReference>
<keyword evidence="8" id="KW-0411">Iron-sulfur</keyword>
<evidence type="ECO:0000313" key="10">
    <source>
        <dbReference type="EMBL" id="KGG80331.1"/>
    </source>
</evidence>
<evidence type="ECO:0000256" key="1">
    <source>
        <dbReference type="ARBA" id="ARBA00022485"/>
    </source>
</evidence>
<dbReference type="Proteomes" id="UP000029622">
    <property type="component" value="Unassembled WGS sequence"/>
</dbReference>
<dbReference type="GO" id="GO:0052693">
    <property type="term" value="F:epoxyqueuosine reductase activity"/>
    <property type="evidence" value="ECO:0007669"/>
    <property type="project" value="TreeGrafter"/>
</dbReference>
<dbReference type="InterPro" id="IPR017896">
    <property type="entry name" value="4Fe4S_Fe-S-bd"/>
</dbReference>
<evidence type="ECO:0000256" key="5">
    <source>
        <dbReference type="ARBA" id="ARBA00022785"/>
    </source>
</evidence>
<keyword evidence="6" id="KW-0560">Oxidoreductase</keyword>
<evidence type="ECO:0000259" key="9">
    <source>
        <dbReference type="PROSITE" id="PS51379"/>
    </source>
</evidence>
<keyword evidence="1" id="KW-0004">4Fe-4S</keyword>
<dbReference type="Pfam" id="PF13646">
    <property type="entry name" value="HEAT_2"/>
    <property type="match status" value="1"/>
</dbReference>
<dbReference type="AlphaFoldDB" id="A0A096DM22"/>
<name>A0A096DM22_9FIRM</name>
<evidence type="ECO:0000256" key="3">
    <source>
        <dbReference type="ARBA" id="ARBA00022694"/>
    </source>
</evidence>
<dbReference type="GO" id="GO:0046872">
    <property type="term" value="F:metal ion binding"/>
    <property type="evidence" value="ECO:0007669"/>
    <property type="project" value="UniProtKB-KW"/>
</dbReference>
<keyword evidence="7" id="KW-0408">Iron</keyword>
<dbReference type="Gene3D" id="1.25.10.10">
    <property type="entry name" value="Leucine-rich Repeat Variant"/>
    <property type="match status" value="1"/>
</dbReference>
<dbReference type="STRING" id="1156417.Y919_06900"/>
<keyword evidence="4" id="KW-0479">Metal-binding</keyword>
<dbReference type="InterPro" id="IPR011989">
    <property type="entry name" value="ARM-like"/>
</dbReference>
<dbReference type="GO" id="GO:0008616">
    <property type="term" value="P:tRNA queuosine(34) biosynthetic process"/>
    <property type="evidence" value="ECO:0007669"/>
    <property type="project" value="UniProtKB-KW"/>
</dbReference>
<dbReference type="InterPro" id="IPR017900">
    <property type="entry name" value="4Fe4S_Fe_S_CS"/>
</dbReference>
<dbReference type="SUPFAM" id="SSF54862">
    <property type="entry name" value="4Fe-4S ferredoxins"/>
    <property type="match status" value="1"/>
</dbReference>
<proteinExistence type="predicted"/>
<evidence type="ECO:0000256" key="6">
    <source>
        <dbReference type="ARBA" id="ARBA00023002"/>
    </source>
</evidence>
<dbReference type="PROSITE" id="PS51379">
    <property type="entry name" value="4FE4S_FER_2"/>
    <property type="match status" value="1"/>
</dbReference>
<dbReference type="InterPro" id="IPR004453">
    <property type="entry name" value="QueG"/>
</dbReference>
<dbReference type="SUPFAM" id="SSF48371">
    <property type="entry name" value="ARM repeat"/>
    <property type="match status" value="1"/>
</dbReference>
<keyword evidence="3" id="KW-0819">tRNA processing</keyword>
<dbReference type="EMBL" id="AZTB01000030">
    <property type="protein sequence ID" value="KGG80331.1"/>
    <property type="molecule type" value="Genomic_DNA"/>
</dbReference>
<keyword evidence="2" id="KW-0963">Cytoplasm</keyword>
<dbReference type="InterPro" id="IPR013542">
    <property type="entry name" value="QueG_DUF1730"/>
</dbReference>
<dbReference type="Gene3D" id="3.30.70.20">
    <property type="match status" value="1"/>
</dbReference>
<dbReference type="PANTHER" id="PTHR30002:SF4">
    <property type="entry name" value="EPOXYQUEUOSINE REDUCTASE"/>
    <property type="match status" value="1"/>
</dbReference>
<dbReference type="RefSeq" id="WP_052045240.1">
    <property type="nucleotide sequence ID" value="NZ_AZTB01000030.1"/>
</dbReference>
<dbReference type="PANTHER" id="PTHR30002">
    <property type="entry name" value="EPOXYQUEUOSINE REDUCTASE"/>
    <property type="match status" value="1"/>
</dbReference>
<evidence type="ECO:0000256" key="2">
    <source>
        <dbReference type="ARBA" id="ARBA00022490"/>
    </source>
</evidence>
<comment type="caution">
    <text evidence="10">The sequence shown here is derived from an EMBL/GenBank/DDBJ whole genome shotgun (WGS) entry which is preliminary data.</text>
</comment>
<evidence type="ECO:0000313" key="11">
    <source>
        <dbReference type="Proteomes" id="UP000029622"/>
    </source>
</evidence>
<dbReference type="Pfam" id="PF13484">
    <property type="entry name" value="Fer4_16"/>
    <property type="match status" value="1"/>
</dbReference>
<gene>
    <name evidence="10" type="ORF">Y919_06900</name>
</gene>
<evidence type="ECO:0000256" key="4">
    <source>
        <dbReference type="ARBA" id="ARBA00022723"/>
    </source>
</evidence>
<reference evidence="10 11" key="1">
    <citation type="submission" date="2013-12" db="EMBL/GenBank/DDBJ databases">
        <title>Draft genome sequence of Caloranaerobacter sp. H53214.</title>
        <authorList>
            <person name="Jiang L.J."/>
            <person name="Shao Z.Z."/>
            <person name="Long M.N."/>
        </authorList>
    </citation>
    <scope>NUCLEOTIDE SEQUENCE [LARGE SCALE GENOMIC DNA]</scope>
    <source>
        <strain evidence="10 11">H53214</strain>
    </source>
</reference>
<dbReference type="GO" id="GO:0051539">
    <property type="term" value="F:4 iron, 4 sulfur cluster binding"/>
    <property type="evidence" value="ECO:0007669"/>
    <property type="project" value="UniProtKB-KW"/>
</dbReference>
<sequence length="373" mass="43126">MDLKKFVKEKAIEVGLDIIGFCSAEPFYEIKEYLTFRKQKGYMAEFEQEDIKLRIAPKEIMPSANTIIAAGLSYNVDFKNNIDIKSIFKGRLSKSSWGIDYHNVLYRKLELLVDYIKEIKDDVEYKIFVDTGSLVDKEIAKRAGIGWYGKNCLIINDEYGSFIFIGYIITNLEIEADSESISKCGDCRLCLDACPTKALEDAYVLNPKRCISYLTQTKEKIPYELRDKMNNKIYGCDTCQLVCPKNKNVKKGKTEEFIPKVTGGYLDIVEIFNLSNKEFKKKYGHITGSWRGKNILKRNCIIALGNLRDKRAIELLNKSLEDSSPMIREYSAWALMKIDRKIGKRILLSHLEKEKSKEVKQEIYNLIEYFDSR</sequence>
<protein>
    <submittedName>
        <fullName evidence="10">4Fe-4S ferredoxin</fullName>
    </submittedName>
</protein>
<accession>A0A096DM22</accession>
<dbReference type="NCBIfam" id="TIGR00276">
    <property type="entry name" value="tRNA epoxyqueuosine(34) reductase QueG"/>
    <property type="match status" value="1"/>
</dbReference>